<gene>
    <name evidence="1" type="ORF">JCM14722_21050</name>
</gene>
<dbReference type="EMBL" id="AP026708">
    <property type="protein sequence ID" value="BDQ34563.1"/>
    <property type="molecule type" value="Genomic_DNA"/>
</dbReference>
<protein>
    <submittedName>
        <fullName evidence="1">Uncharacterized protein</fullName>
    </submittedName>
</protein>
<evidence type="ECO:0000313" key="2">
    <source>
        <dbReference type="Proteomes" id="UP001061361"/>
    </source>
</evidence>
<reference evidence="1" key="1">
    <citation type="submission" date="2022-08" db="EMBL/GenBank/DDBJ databases">
        <title>Genome Sequence of the sulphate-reducing bacterium, Pseudodesulfovibrio portus JCM14722.</title>
        <authorList>
            <person name="Kondo R."/>
            <person name="Kataoka T."/>
        </authorList>
    </citation>
    <scope>NUCLEOTIDE SEQUENCE</scope>
    <source>
        <strain evidence="1">JCM 14722</strain>
    </source>
</reference>
<keyword evidence="2" id="KW-1185">Reference proteome</keyword>
<sequence length="89" mass="10215">MLMESVCESLGHDTTSDQCVAYSRCREKDPLNTRSYYLAALSTIVPNAKLAEITIEEGKWEKTELPYVFVHAKIGEDLFTFYRVTKPTY</sequence>
<name>A0ABN6RY70_9BACT</name>
<evidence type="ECO:0000313" key="1">
    <source>
        <dbReference type="EMBL" id="BDQ34563.1"/>
    </source>
</evidence>
<dbReference type="Proteomes" id="UP001061361">
    <property type="component" value="Chromosome"/>
</dbReference>
<proteinExistence type="predicted"/>
<accession>A0ABN6RY70</accession>
<organism evidence="1 2">
    <name type="scientific">Pseudodesulfovibrio portus</name>
    <dbReference type="NCBI Taxonomy" id="231439"/>
    <lineage>
        <taxon>Bacteria</taxon>
        <taxon>Pseudomonadati</taxon>
        <taxon>Thermodesulfobacteriota</taxon>
        <taxon>Desulfovibrionia</taxon>
        <taxon>Desulfovibrionales</taxon>
        <taxon>Desulfovibrionaceae</taxon>
    </lineage>
</organism>